<dbReference type="NCBIfam" id="TIGR00044">
    <property type="entry name" value="YggS family pyridoxal phosphate-dependent enzyme"/>
    <property type="match status" value="1"/>
</dbReference>
<dbReference type="GO" id="GO:0030170">
    <property type="term" value="F:pyridoxal phosphate binding"/>
    <property type="evidence" value="ECO:0007669"/>
    <property type="project" value="UniProtKB-UniRule"/>
</dbReference>
<gene>
    <name evidence="6" type="primary">yggS</name>
    <name evidence="6" type="ORF">GCM10007100_07950</name>
</gene>
<comment type="similarity">
    <text evidence="2 4">Belongs to the pyridoxal phosphate-binding protein YggS/PROSC family.</text>
</comment>
<dbReference type="FunFam" id="3.20.20.10:FF:000018">
    <property type="entry name" value="Pyridoxal phosphate homeostasis protein"/>
    <property type="match status" value="1"/>
</dbReference>
<dbReference type="HAMAP" id="MF_02087">
    <property type="entry name" value="PLP_homeostasis"/>
    <property type="match status" value="1"/>
</dbReference>
<dbReference type="InterPro" id="IPR029066">
    <property type="entry name" value="PLP-binding_barrel"/>
</dbReference>
<dbReference type="InterPro" id="IPR001608">
    <property type="entry name" value="Ala_racemase_N"/>
</dbReference>
<evidence type="ECO:0000313" key="7">
    <source>
        <dbReference type="Proteomes" id="UP000644507"/>
    </source>
</evidence>
<accession>A0A918TGI1</accession>
<protein>
    <recommendedName>
        <fullName evidence="2">Pyridoxal phosphate homeostasis protein</fullName>
        <shortName evidence="2">PLP homeostasis protein</shortName>
    </recommendedName>
</protein>
<evidence type="ECO:0000256" key="2">
    <source>
        <dbReference type="HAMAP-Rule" id="MF_02087"/>
    </source>
</evidence>
<proteinExistence type="inferred from homology"/>
<organism evidence="6 7">
    <name type="scientific">Roseibacillus persicicus</name>
    <dbReference type="NCBI Taxonomy" id="454148"/>
    <lineage>
        <taxon>Bacteria</taxon>
        <taxon>Pseudomonadati</taxon>
        <taxon>Verrucomicrobiota</taxon>
        <taxon>Verrucomicrobiia</taxon>
        <taxon>Verrucomicrobiales</taxon>
        <taxon>Verrucomicrobiaceae</taxon>
        <taxon>Roseibacillus</taxon>
    </lineage>
</organism>
<feature type="domain" description="Alanine racemase N-terminal" evidence="5">
    <location>
        <begin position="13"/>
        <end position="224"/>
    </location>
</feature>
<feature type="modified residue" description="N6-(pyridoxal phosphate)lysine" evidence="2 3">
    <location>
        <position position="35"/>
    </location>
</feature>
<evidence type="ECO:0000256" key="1">
    <source>
        <dbReference type="ARBA" id="ARBA00022898"/>
    </source>
</evidence>
<evidence type="ECO:0000256" key="3">
    <source>
        <dbReference type="PIRSR" id="PIRSR004848-1"/>
    </source>
</evidence>
<dbReference type="AlphaFoldDB" id="A0A918TGI1"/>
<evidence type="ECO:0000259" key="5">
    <source>
        <dbReference type="Pfam" id="PF01168"/>
    </source>
</evidence>
<dbReference type="PANTHER" id="PTHR10146">
    <property type="entry name" value="PROLINE SYNTHETASE CO-TRANSCRIBED BACTERIAL HOMOLOG PROTEIN"/>
    <property type="match status" value="1"/>
</dbReference>
<evidence type="ECO:0000313" key="6">
    <source>
        <dbReference type="EMBL" id="GHC45118.1"/>
    </source>
</evidence>
<reference evidence="6" key="1">
    <citation type="journal article" date="2014" name="Int. J. Syst. Evol. Microbiol.">
        <title>Complete genome sequence of Corynebacterium casei LMG S-19264T (=DSM 44701T), isolated from a smear-ripened cheese.</title>
        <authorList>
            <consortium name="US DOE Joint Genome Institute (JGI-PGF)"/>
            <person name="Walter F."/>
            <person name="Albersmeier A."/>
            <person name="Kalinowski J."/>
            <person name="Ruckert C."/>
        </authorList>
    </citation>
    <scope>NUCLEOTIDE SEQUENCE</scope>
    <source>
        <strain evidence="6">KCTC 12988</strain>
    </source>
</reference>
<keyword evidence="7" id="KW-1185">Reference proteome</keyword>
<dbReference type="PIRSF" id="PIRSF004848">
    <property type="entry name" value="YBL036c_PLPDEIII"/>
    <property type="match status" value="1"/>
</dbReference>
<dbReference type="SUPFAM" id="SSF51419">
    <property type="entry name" value="PLP-binding barrel"/>
    <property type="match status" value="1"/>
</dbReference>
<evidence type="ECO:0000256" key="4">
    <source>
        <dbReference type="RuleBase" id="RU004514"/>
    </source>
</evidence>
<dbReference type="PANTHER" id="PTHR10146:SF14">
    <property type="entry name" value="PYRIDOXAL PHOSPHATE HOMEOSTASIS PROTEIN"/>
    <property type="match status" value="1"/>
</dbReference>
<dbReference type="Gene3D" id="3.20.20.10">
    <property type="entry name" value="Alanine racemase"/>
    <property type="match status" value="1"/>
</dbReference>
<comment type="cofactor">
    <cofactor evidence="3">
        <name>pyridoxal 5'-phosphate</name>
        <dbReference type="ChEBI" id="CHEBI:597326"/>
    </cofactor>
</comment>
<dbReference type="InterPro" id="IPR011078">
    <property type="entry name" value="PyrdxlP_homeostasis"/>
</dbReference>
<comment type="function">
    <text evidence="2">Pyridoxal 5'-phosphate (PLP)-binding protein, which is involved in PLP homeostasis.</text>
</comment>
<dbReference type="Proteomes" id="UP000644507">
    <property type="component" value="Unassembled WGS sequence"/>
</dbReference>
<comment type="caution">
    <text evidence="6">The sequence shown here is derived from an EMBL/GenBank/DDBJ whole genome shotgun (WGS) entry which is preliminary data.</text>
</comment>
<dbReference type="EMBL" id="BMXI01000003">
    <property type="protein sequence ID" value="GHC45118.1"/>
    <property type="molecule type" value="Genomic_DNA"/>
</dbReference>
<reference evidence="6" key="2">
    <citation type="submission" date="2020-09" db="EMBL/GenBank/DDBJ databases">
        <authorList>
            <person name="Sun Q."/>
            <person name="Kim S."/>
        </authorList>
    </citation>
    <scope>NUCLEOTIDE SEQUENCE</scope>
    <source>
        <strain evidence="6">KCTC 12988</strain>
    </source>
</reference>
<keyword evidence="1 2" id="KW-0663">Pyridoxal phosphate</keyword>
<dbReference type="Pfam" id="PF01168">
    <property type="entry name" value="Ala_racemase_N"/>
    <property type="match status" value="1"/>
</dbReference>
<dbReference type="RefSeq" id="WP_189567570.1">
    <property type="nucleotide sequence ID" value="NZ_BMXI01000003.1"/>
</dbReference>
<name>A0A918TGI1_9BACT</name>
<dbReference type="CDD" id="cd00635">
    <property type="entry name" value="PLPDE_III_YBL036c_like"/>
    <property type="match status" value="1"/>
</dbReference>
<sequence length="225" mass="24000">MSVAQRLAEVQSQLASAAERAGRTVDEIELLAVSKTFPAEIVSQAIAEGQMALGENRVQEALEKQALLPEEVEWHLIGPLQRNKVRKAVGKFACLQGVDSLKLAQAIDRVAGELGITQPIYLQVKIGGEDTKSGFEAPELVSTLESLLSLSNLQIEGLMTIPPPVDTAEEARPYFSAARELRDQLSEAGGIPLAKLSMGMSGDYQAAIAEGSTMVRIGSAIFGGR</sequence>